<reference evidence="8 9" key="1">
    <citation type="journal article" date="2013" name="BMC Genomics">
        <title>The miniature genome of a carnivorous plant Genlisea aurea contains a low number of genes and short non-coding sequences.</title>
        <authorList>
            <person name="Leushkin E.V."/>
            <person name="Sutormin R.A."/>
            <person name="Nabieva E.R."/>
            <person name="Penin A.A."/>
            <person name="Kondrashov A.S."/>
            <person name="Logacheva M.D."/>
        </authorList>
    </citation>
    <scope>NUCLEOTIDE SEQUENCE [LARGE SCALE GENOMIC DNA]</scope>
</reference>
<dbReference type="InterPro" id="IPR039455">
    <property type="entry name" value="EPFL"/>
</dbReference>
<feature type="non-terminal residue" evidence="8">
    <location>
        <position position="1"/>
    </location>
</feature>
<evidence type="ECO:0000313" key="9">
    <source>
        <dbReference type="Proteomes" id="UP000015453"/>
    </source>
</evidence>
<evidence type="ECO:0000256" key="6">
    <source>
        <dbReference type="ARBA" id="ARBA00023157"/>
    </source>
</evidence>
<keyword evidence="6" id="KW-1015">Disulfide bond</keyword>
<dbReference type="OrthoDB" id="1922142at2759"/>
<sequence>GFAATEKTRLGSTPPSCHNKCNECHPCMAVQQPPLPHRRRWDPAEDYSFDGGRTELRNRYSNYKPLGWRCRCGGRFYNP</sequence>
<dbReference type="EMBL" id="AUSU01002161">
    <property type="protein sequence ID" value="EPS69347.1"/>
    <property type="molecule type" value="Genomic_DNA"/>
</dbReference>
<organism evidence="8 9">
    <name type="scientific">Genlisea aurea</name>
    <dbReference type="NCBI Taxonomy" id="192259"/>
    <lineage>
        <taxon>Eukaryota</taxon>
        <taxon>Viridiplantae</taxon>
        <taxon>Streptophyta</taxon>
        <taxon>Embryophyta</taxon>
        <taxon>Tracheophyta</taxon>
        <taxon>Spermatophyta</taxon>
        <taxon>Magnoliopsida</taxon>
        <taxon>eudicotyledons</taxon>
        <taxon>Gunneridae</taxon>
        <taxon>Pentapetalae</taxon>
        <taxon>asterids</taxon>
        <taxon>lamiids</taxon>
        <taxon>Lamiales</taxon>
        <taxon>Lentibulariaceae</taxon>
        <taxon>Genlisea</taxon>
    </lineage>
</organism>
<dbReference type="GO" id="GO:0010052">
    <property type="term" value="P:guard cell differentiation"/>
    <property type="evidence" value="ECO:0007669"/>
    <property type="project" value="UniProtKB-UniRule"/>
</dbReference>
<comment type="similarity">
    <text evidence="2 7">Belongs to the plant cysteine rich small secretory peptide family. Epidermal patterning factor subfamily.</text>
</comment>
<name>S8EA65_9LAMI</name>
<accession>S8EA65</accession>
<keyword evidence="4 7" id="KW-0964">Secreted</keyword>
<dbReference type="AlphaFoldDB" id="S8EA65"/>
<keyword evidence="9" id="KW-1185">Reference proteome</keyword>
<dbReference type="PANTHER" id="PTHR33109:SF102">
    <property type="entry name" value="EPIDERMAL PATTERNING FACTOR-LIKE PROTEIN 1"/>
    <property type="match status" value="1"/>
</dbReference>
<keyword evidence="3 7" id="KW-0217">Developmental protein</keyword>
<dbReference type="GO" id="GO:0005576">
    <property type="term" value="C:extracellular region"/>
    <property type="evidence" value="ECO:0007669"/>
    <property type="project" value="UniProtKB-SubCell"/>
</dbReference>
<evidence type="ECO:0000256" key="5">
    <source>
        <dbReference type="ARBA" id="ARBA00022729"/>
    </source>
</evidence>
<evidence type="ECO:0000256" key="1">
    <source>
        <dbReference type="ARBA" id="ARBA00004613"/>
    </source>
</evidence>
<keyword evidence="5" id="KW-0732">Signal</keyword>
<dbReference type="PANTHER" id="PTHR33109">
    <property type="entry name" value="EPIDERMAL PATTERNING FACTOR-LIKE PROTEIN 4"/>
    <property type="match status" value="1"/>
</dbReference>
<protein>
    <recommendedName>
        <fullName evidence="7">Epidermal patterning factor-like protein</fullName>
    </recommendedName>
</protein>
<gene>
    <name evidence="8" type="ORF">M569_05420</name>
</gene>
<evidence type="ECO:0000256" key="7">
    <source>
        <dbReference type="RuleBase" id="RU367102"/>
    </source>
</evidence>
<comment type="caution">
    <text evidence="8">The sequence shown here is derived from an EMBL/GenBank/DDBJ whole genome shotgun (WGS) entry which is preliminary data.</text>
</comment>
<evidence type="ECO:0000313" key="8">
    <source>
        <dbReference type="EMBL" id="EPS69347.1"/>
    </source>
</evidence>
<dbReference type="Pfam" id="PF17181">
    <property type="entry name" value="EPF"/>
    <property type="match status" value="1"/>
</dbReference>
<evidence type="ECO:0000256" key="2">
    <source>
        <dbReference type="ARBA" id="ARBA00008127"/>
    </source>
</evidence>
<proteinExistence type="inferred from homology"/>
<comment type="function">
    <text evidence="7">Controls stomatal patterning.</text>
</comment>
<dbReference type="Proteomes" id="UP000015453">
    <property type="component" value="Unassembled WGS sequence"/>
</dbReference>
<evidence type="ECO:0000256" key="4">
    <source>
        <dbReference type="ARBA" id="ARBA00022525"/>
    </source>
</evidence>
<comment type="subcellular location">
    <subcellularLocation>
        <location evidence="1 7">Secreted</location>
    </subcellularLocation>
</comment>
<evidence type="ECO:0000256" key="3">
    <source>
        <dbReference type="ARBA" id="ARBA00022473"/>
    </source>
</evidence>